<dbReference type="InterPro" id="IPR012347">
    <property type="entry name" value="Ferritin-like"/>
</dbReference>
<feature type="domain" description="Ferritin/DPS" evidence="3">
    <location>
        <begin position="21"/>
        <end position="157"/>
    </location>
</feature>
<comment type="caution">
    <text evidence="4">The sequence shown here is derived from an EMBL/GenBank/DDBJ whole genome shotgun (WGS) entry which is preliminary data.</text>
</comment>
<dbReference type="PROSITE" id="PS00818">
    <property type="entry name" value="DPS_1"/>
    <property type="match status" value="1"/>
</dbReference>
<comment type="similarity">
    <text evidence="1 2">Belongs to the Dps family.</text>
</comment>
<dbReference type="InterPro" id="IPR002177">
    <property type="entry name" value="DPS_DNA-bd"/>
</dbReference>
<dbReference type="PANTHER" id="PTHR42932">
    <property type="entry name" value="GENERAL STRESS PROTEIN 20U"/>
    <property type="match status" value="1"/>
</dbReference>
<evidence type="ECO:0000313" key="5">
    <source>
        <dbReference type="Proteomes" id="UP001596403"/>
    </source>
</evidence>
<dbReference type="Gene3D" id="1.20.1260.10">
    <property type="match status" value="1"/>
</dbReference>
<evidence type="ECO:0000256" key="2">
    <source>
        <dbReference type="RuleBase" id="RU003875"/>
    </source>
</evidence>
<evidence type="ECO:0000313" key="4">
    <source>
        <dbReference type="EMBL" id="MFC6643558.1"/>
    </source>
</evidence>
<proteinExistence type="inferred from homology"/>
<dbReference type="PRINTS" id="PR01346">
    <property type="entry name" value="HELNAPAPROT"/>
</dbReference>
<dbReference type="PANTHER" id="PTHR42932:SF3">
    <property type="entry name" value="DNA PROTECTION DURING STARVATION PROTEIN"/>
    <property type="match status" value="1"/>
</dbReference>
<name>A0ABW1Z404_9RHOB</name>
<dbReference type="InterPro" id="IPR023188">
    <property type="entry name" value="DPS_DNA-bd_CS"/>
</dbReference>
<organism evidence="4 5">
    <name type="scientific">Sulfitobacter profundi</name>
    <dbReference type="NCBI Taxonomy" id="2679961"/>
    <lineage>
        <taxon>Bacteria</taxon>
        <taxon>Pseudomonadati</taxon>
        <taxon>Pseudomonadota</taxon>
        <taxon>Alphaproteobacteria</taxon>
        <taxon>Rhodobacterales</taxon>
        <taxon>Roseobacteraceae</taxon>
        <taxon>Sulfitobacter</taxon>
    </lineage>
</organism>
<accession>A0ABW1Z404</accession>
<dbReference type="RefSeq" id="WP_240791644.1">
    <property type="nucleotide sequence ID" value="NZ_JBHSWA010000003.1"/>
</dbReference>
<dbReference type="Proteomes" id="UP001596403">
    <property type="component" value="Unassembled WGS sequence"/>
</dbReference>
<gene>
    <name evidence="4" type="ORF">ACFQAU_19430</name>
</gene>
<dbReference type="EMBL" id="JBHSWA010000003">
    <property type="protein sequence ID" value="MFC6643558.1"/>
    <property type="molecule type" value="Genomic_DNA"/>
</dbReference>
<reference evidence="5" key="1">
    <citation type="journal article" date="2019" name="Int. J. Syst. Evol. Microbiol.">
        <title>The Global Catalogue of Microorganisms (GCM) 10K type strain sequencing project: providing services to taxonomists for standard genome sequencing and annotation.</title>
        <authorList>
            <consortium name="The Broad Institute Genomics Platform"/>
            <consortium name="The Broad Institute Genome Sequencing Center for Infectious Disease"/>
            <person name="Wu L."/>
            <person name="Ma J."/>
        </authorList>
    </citation>
    <scope>NUCLEOTIDE SEQUENCE [LARGE SCALE GENOMIC DNA]</scope>
    <source>
        <strain evidence="5">NBRC 111368</strain>
    </source>
</reference>
<evidence type="ECO:0000259" key="3">
    <source>
        <dbReference type="Pfam" id="PF00210"/>
    </source>
</evidence>
<dbReference type="InterPro" id="IPR008331">
    <property type="entry name" value="Ferritin_DPS_dom"/>
</dbReference>
<evidence type="ECO:0000256" key="1">
    <source>
        <dbReference type="ARBA" id="ARBA00009497"/>
    </source>
</evidence>
<dbReference type="PIRSF" id="PIRSF005900">
    <property type="entry name" value="Dps"/>
    <property type="match status" value="1"/>
</dbReference>
<dbReference type="SUPFAM" id="SSF47240">
    <property type="entry name" value="Ferritin-like"/>
    <property type="match status" value="1"/>
</dbReference>
<keyword evidence="5" id="KW-1185">Reference proteome</keyword>
<protein>
    <submittedName>
        <fullName evidence="4">DNA starvation/stationary phase protection protein</fullName>
    </submittedName>
</protein>
<sequence>MSVINPKTSTANISNVASVADALSEALSATYRLVMKSHMYHWNVIGPHFLTLHELTETHYTNMFAAADVIAERIRALGKPAVIDPSGLGRGAEGRDADVSLPADEMLRDLLSDNERLAARMRALVGTAEAAEDPVTADLATTRADFHEKAAWMLRATAG</sequence>
<dbReference type="InterPro" id="IPR009078">
    <property type="entry name" value="Ferritin-like_SF"/>
</dbReference>
<dbReference type="CDD" id="cd01043">
    <property type="entry name" value="DPS"/>
    <property type="match status" value="1"/>
</dbReference>
<dbReference type="Pfam" id="PF00210">
    <property type="entry name" value="Ferritin"/>
    <property type="match status" value="1"/>
</dbReference>